<name>A0A9N9DFA3_FUNMO</name>
<organism evidence="2 3">
    <name type="scientific">Funneliformis mosseae</name>
    <name type="common">Endomycorrhizal fungus</name>
    <name type="synonym">Glomus mosseae</name>
    <dbReference type="NCBI Taxonomy" id="27381"/>
    <lineage>
        <taxon>Eukaryota</taxon>
        <taxon>Fungi</taxon>
        <taxon>Fungi incertae sedis</taxon>
        <taxon>Mucoromycota</taxon>
        <taxon>Glomeromycotina</taxon>
        <taxon>Glomeromycetes</taxon>
        <taxon>Glomerales</taxon>
        <taxon>Glomeraceae</taxon>
        <taxon>Funneliformis</taxon>
    </lineage>
</organism>
<protein>
    <submittedName>
        <fullName evidence="2">1302_t:CDS:1</fullName>
    </submittedName>
</protein>
<feature type="region of interest" description="Disordered" evidence="1">
    <location>
        <begin position="69"/>
        <end position="119"/>
    </location>
</feature>
<dbReference type="AlphaFoldDB" id="A0A9N9DFA3"/>
<feature type="compositionally biased region" description="Basic and acidic residues" evidence="1">
    <location>
        <begin position="86"/>
        <end position="101"/>
    </location>
</feature>
<comment type="caution">
    <text evidence="2">The sequence shown here is derived from an EMBL/GenBank/DDBJ whole genome shotgun (WGS) entry which is preliminary data.</text>
</comment>
<evidence type="ECO:0000256" key="1">
    <source>
        <dbReference type="SAM" id="MobiDB-lite"/>
    </source>
</evidence>
<sequence length="457" mass="53281">MFYANNFENKDTEHHTYKTYLKAIKNDPKLLEPRDSETAQGLAEKALKEFKDTSDSRWIHLSERKRVHLHEEKSVESRKKKVSSRQRGDTLPDSTKIEKVTPLDLVQSDNDDHPSQEEDEGVLNIIDLSVMSEWFSIEDIKFMTKDYADLLKVPQLLTEENSFISKMVLKGNVNDAYKLCIENHVDSEENSYMHKISKIYAEFIYKSKNKVNILNYAGDTHTELDVIVKAFGYIIERLNPDFEIHQKWLVKGMEYLLLRDQTIYYTYNHIHGLKEESFCPLSKSNNYNKGRKCDLRFLSMSGVDIGEWEFVSEVIPHKAVGDRCRSARVNQSILNGLLNLNLTDKQAKSIKVPFMQVCRTSGQMLIEDLVEGFYVIYPRLKFELPTRLQHIKKLKSAVNTINFIIDMYEQTNKIAETQENTHNGFDNIFSDDSDIKPTHYKAKYIHKPWWSPKGKKS</sequence>
<accession>A0A9N9DFA3</accession>
<dbReference type="EMBL" id="CAJVPP010003603">
    <property type="protein sequence ID" value="CAG8633413.1"/>
    <property type="molecule type" value="Genomic_DNA"/>
</dbReference>
<proteinExistence type="predicted"/>
<reference evidence="2" key="1">
    <citation type="submission" date="2021-06" db="EMBL/GenBank/DDBJ databases">
        <authorList>
            <person name="Kallberg Y."/>
            <person name="Tangrot J."/>
            <person name="Rosling A."/>
        </authorList>
    </citation>
    <scope>NUCLEOTIDE SEQUENCE</scope>
    <source>
        <strain evidence="2">87-6 pot B 2015</strain>
    </source>
</reference>
<keyword evidence="3" id="KW-1185">Reference proteome</keyword>
<evidence type="ECO:0000313" key="2">
    <source>
        <dbReference type="EMBL" id="CAG8633413.1"/>
    </source>
</evidence>
<evidence type="ECO:0000313" key="3">
    <source>
        <dbReference type="Proteomes" id="UP000789375"/>
    </source>
</evidence>
<dbReference type="Proteomes" id="UP000789375">
    <property type="component" value="Unassembled WGS sequence"/>
</dbReference>
<gene>
    <name evidence="2" type="ORF">FMOSSE_LOCUS10605</name>
</gene>